<reference evidence="2 3" key="1">
    <citation type="submission" date="2019-09" db="EMBL/GenBank/DDBJ databases">
        <title>Genome sequencing of strain KACC 19306.</title>
        <authorList>
            <person name="Heo J."/>
            <person name="Kim S.-J."/>
            <person name="Kim J.-S."/>
            <person name="Hong S.-B."/>
            <person name="Kwon S.-W."/>
        </authorList>
    </citation>
    <scope>NUCLEOTIDE SEQUENCE [LARGE SCALE GENOMIC DNA]</scope>
    <source>
        <strain evidence="2 3">KACC 19306</strain>
    </source>
</reference>
<dbReference type="PROSITE" id="PS51186">
    <property type="entry name" value="GNAT"/>
    <property type="match status" value="1"/>
</dbReference>
<gene>
    <name evidence="2" type="ORF">FLP10_10280</name>
</gene>
<evidence type="ECO:0000313" key="3">
    <source>
        <dbReference type="Proteomes" id="UP000324678"/>
    </source>
</evidence>
<sequence>MTTSVRPPAEPLIGRFIRLDPFSPDDLPGLRTALVHAEVFAGGYGGGPAGLPRDDVSWAEFAAGQWQPSAVSMPWTIRLVGGPDHDTIVGTSTIGDLDVRHDGAHIGWTGYDPRVWGTAVNPEAKRLLLGLAFDHGFERVRIQADSINARSRGAIEKLGAVFEGVMRHDRRRADGSWRDTAVYSVLRDEWPRVRAGLDARLAAFEGAITLG</sequence>
<keyword evidence="2" id="KW-0808">Transferase</keyword>
<accession>A0A5C1YJ03</accession>
<feature type="domain" description="N-acetyltransferase" evidence="1">
    <location>
        <begin position="17"/>
        <end position="189"/>
    </location>
</feature>
<evidence type="ECO:0000313" key="2">
    <source>
        <dbReference type="EMBL" id="QEO14752.1"/>
    </source>
</evidence>
<keyword evidence="3" id="KW-1185">Reference proteome</keyword>
<dbReference type="EMBL" id="CP043505">
    <property type="protein sequence ID" value="QEO14752.1"/>
    <property type="molecule type" value="Genomic_DNA"/>
</dbReference>
<protein>
    <submittedName>
        <fullName evidence="2">GNAT family N-acetyltransferase</fullName>
    </submittedName>
</protein>
<dbReference type="AlphaFoldDB" id="A0A5C1YJ03"/>
<evidence type="ECO:0000259" key="1">
    <source>
        <dbReference type="PROSITE" id="PS51186"/>
    </source>
</evidence>
<dbReference type="Pfam" id="PF13302">
    <property type="entry name" value="Acetyltransf_3"/>
    <property type="match status" value="1"/>
</dbReference>
<dbReference type="OrthoDB" id="9795199at2"/>
<dbReference type="RefSeq" id="WP_149160771.1">
    <property type="nucleotide sequence ID" value="NZ_CP043505.1"/>
</dbReference>
<dbReference type="Proteomes" id="UP000324678">
    <property type="component" value="Chromosome"/>
</dbReference>
<dbReference type="SUPFAM" id="SSF55729">
    <property type="entry name" value="Acyl-CoA N-acyltransferases (Nat)"/>
    <property type="match status" value="1"/>
</dbReference>
<dbReference type="KEGG" id="ail:FLP10_10280"/>
<dbReference type="PANTHER" id="PTHR43610">
    <property type="entry name" value="BLL6696 PROTEIN"/>
    <property type="match status" value="1"/>
</dbReference>
<dbReference type="GO" id="GO:0016747">
    <property type="term" value="F:acyltransferase activity, transferring groups other than amino-acyl groups"/>
    <property type="evidence" value="ECO:0007669"/>
    <property type="project" value="InterPro"/>
</dbReference>
<dbReference type="InterPro" id="IPR000182">
    <property type="entry name" value="GNAT_dom"/>
</dbReference>
<organism evidence="2 3">
    <name type="scientific">Agromyces intestinalis</name>
    <dbReference type="NCBI Taxonomy" id="2592652"/>
    <lineage>
        <taxon>Bacteria</taxon>
        <taxon>Bacillati</taxon>
        <taxon>Actinomycetota</taxon>
        <taxon>Actinomycetes</taxon>
        <taxon>Micrococcales</taxon>
        <taxon>Microbacteriaceae</taxon>
        <taxon>Agromyces</taxon>
    </lineage>
</organism>
<name>A0A5C1YJ03_9MICO</name>
<dbReference type="InterPro" id="IPR016181">
    <property type="entry name" value="Acyl_CoA_acyltransferase"/>
</dbReference>
<proteinExistence type="predicted"/>
<dbReference type="Gene3D" id="3.40.630.30">
    <property type="match status" value="1"/>
</dbReference>
<dbReference type="PANTHER" id="PTHR43610:SF1">
    <property type="entry name" value="N-ACETYLTRANSFERASE DOMAIN-CONTAINING PROTEIN"/>
    <property type="match status" value="1"/>
</dbReference>